<dbReference type="GO" id="GO:0002949">
    <property type="term" value="P:tRNA threonylcarbamoyladenosine modification"/>
    <property type="evidence" value="ECO:0007669"/>
    <property type="project" value="InterPro"/>
</dbReference>
<dbReference type="InterPro" id="IPR022496">
    <property type="entry name" value="T6A_TsaB"/>
</dbReference>
<dbReference type="NCBIfam" id="TIGR03725">
    <property type="entry name" value="T6A_YeaZ"/>
    <property type="match status" value="1"/>
</dbReference>
<protein>
    <submittedName>
        <fullName evidence="2">tRNA (Adenosine(37)-N6)-threonylcarbamoyltransferase complex dimerization subunit type 1 TsaB</fullName>
    </submittedName>
</protein>
<proteinExistence type="predicted"/>
<dbReference type="InterPro" id="IPR000905">
    <property type="entry name" value="Gcp-like_dom"/>
</dbReference>
<reference evidence="2" key="1">
    <citation type="submission" date="2021-01" db="EMBL/GenBank/DDBJ databases">
        <title>Genome public.</title>
        <authorList>
            <person name="Liu C."/>
            <person name="Sun Q."/>
        </authorList>
    </citation>
    <scope>NUCLEOTIDE SEQUENCE</scope>
    <source>
        <strain evidence="2">YIM B02565</strain>
    </source>
</reference>
<evidence type="ECO:0000313" key="2">
    <source>
        <dbReference type="EMBL" id="MBL4932647.1"/>
    </source>
</evidence>
<dbReference type="EMBL" id="JAESWA010000022">
    <property type="protein sequence ID" value="MBL4932647.1"/>
    <property type="molecule type" value="Genomic_DNA"/>
</dbReference>
<comment type="caution">
    <text evidence="2">The sequence shown here is derived from an EMBL/GenBank/DDBJ whole genome shotgun (WGS) entry which is preliminary data.</text>
</comment>
<dbReference type="AlphaFoldDB" id="A0A937FIC8"/>
<dbReference type="GO" id="GO:0005829">
    <property type="term" value="C:cytosol"/>
    <property type="evidence" value="ECO:0007669"/>
    <property type="project" value="TreeGrafter"/>
</dbReference>
<organism evidence="2 3">
    <name type="scientific">Clostridium paridis</name>
    <dbReference type="NCBI Taxonomy" id="2803863"/>
    <lineage>
        <taxon>Bacteria</taxon>
        <taxon>Bacillati</taxon>
        <taxon>Bacillota</taxon>
        <taxon>Clostridia</taxon>
        <taxon>Eubacteriales</taxon>
        <taxon>Clostridiaceae</taxon>
        <taxon>Clostridium</taxon>
    </lineage>
</organism>
<dbReference type="PANTHER" id="PTHR11735">
    <property type="entry name" value="TRNA N6-ADENOSINE THREONYLCARBAMOYLTRANSFERASE"/>
    <property type="match status" value="1"/>
</dbReference>
<evidence type="ECO:0000313" key="3">
    <source>
        <dbReference type="Proteomes" id="UP000623681"/>
    </source>
</evidence>
<keyword evidence="3" id="KW-1185">Reference proteome</keyword>
<evidence type="ECO:0000259" key="1">
    <source>
        <dbReference type="Pfam" id="PF00814"/>
    </source>
</evidence>
<sequence length="234" mass="26000">MKILSIDSSTSVATVALLDSTKVIGEYSLNDKKQHSILLLPMIDRLLSDNELSVNDLDGFVVSEGPGSFTGLRIGLSTIKGMSQGIKKPYVSISNLDGLAYNVITFNGIICPVMDALRGNVYTAIYKSNNGNLERLSDYLIISLEELGNLLDKYDESVIFVGDGTYKYEEELKNLKSNAHFPPKHLNYTRAASLGELGLEKLLLGKKDDINNSTPLYLRKSQAEREYERKLRLD</sequence>
<dbReference type="RefSeq" id="WP_202767991.1">
    <property type="nucleotide sequence ID" value="NZ_JAESWA010000022.1"/>
</dbReference>
<dbReference type="Gene3D" id="3.30.420.40">
    <property type="match status" value="2"/>
</dbReference>
<gene>
    <name evidence="2" type="primary">tsaB</name>
    <name evidence="2" type="ORF">JK634_12565</name>
</gene>
<name>A0A937FIC8_9CLOT</name>
<dbReference type="SUPFAM" id="SSF53067">
    <property type="entry name" value="Actin-like ATPase domain"/>
    <property type="match status" value="2"/>
</dbReference>
<feature type="domain" description="Gcp-like" evidence="1">
    <location>
        <begin position="24"/>
        <end position="226"/>
    </location>
</feature>
<accession>A0A937FIC8</accession>
<dbReference type="InterPro" id="IPR043129">
    <property type="entry name" value="ATPase_NBD"/>
</dbReference>
<dbReference type="PANTHER" id="PTHR11735:SF11">
    <property type="entry name" value="TRNA THREONYLCARBAMOYLADENOSINE BIOSYNTHESIS PROTEIN TSAB"/>
    <property type="match status" value="1"/>
</dbReference>
<dbReference type="Pfam" id="PF00814">
    <property type="entry name" value="TsaD"/>
    <property type="match status" value="1"/>
</dbReference>
<dbReference type="CDD" id="cd24032">
    <property type="entry name" value="ASKHA_NBD_TsaB"/>
    <property type="match status" value="1"/>
</dbReference>
<dbReference type="Proteomes" id="UP000623681">
    <property type="component" value="Unassembled WGS sequence"/>
</dbReference>